<keyword evidence="3" id="KW-1003">Cell membrane</keyword>
<evidence type="ECO:0000313" key="8">
    <source>
        <dbReference type="EMBL" id="XDU74196.1"/>
    </source>
</evidence>
<keyword evidence="5 7" id="KW-1133">Transmembrane helix</keyword>
<keyword evidence="4 7" id="KW-0812">Transmembrane</keyword>
<feature type="transmembrane region" description="Helical" evidence="7">
    <location>
        <begin position="440"/>
        <end position="466"/>
    </location>
</feature>
<accession>A0AB39VXR5</accession>
<comment type="subcellular location">
    <subcellularLocation>
        <location evidence="1">Cell membrane</location>
        <topology evidence="1">Multi-pass membrane protein</topology>
    </subcellularLocation>
</comment>
<feature type="transmembrane region" description="Helical" evidence="7">
    <location>
        <begin position="115"/>
        <end position="136"/>
    </location>
</feature>
<dbReference type="GO" id="GO:0022857">
    <property type="term" value="F:transmembrane transporter activity"/>
    <property type="evidence" value="ECO:0007669"/>
    <property type="project" value="InterPro"/>
</dbReference>
<feature type="transmembrane region" description="Helical" evidence="7">
    <location>
        <begin position="65"/>
        <end position="84"/>
    </location>
</feature>
<evidence type="ECO:0000256" key="5">
    <source>
        <dbReference type="ARBA" id="ARBA00022989"/>
    </source>
</evidence>
<dbReference type="RefSeq" id="WP_369790399.1">
    <property type="nucleotide sequence ID" value="NZ_CP165628.1"/>
</dbReference>
<feature type="transmembrane region" description="Helical" evidence="7">
    <location>
        <begin position="406"/>
        <end position="428"/>
    </location>
</feature>
<evidence type="ECO:0000256" key="1">
    <source>
        <dbReference type="ARBA" id="ARBA00004651"/>
    </source>
</evidence>
<dbReference type="PANTHER" id="PTHR30509:SF9">
    <property type="entry name" value="MULTIDRUG RESISTANCE PROTEIN MDTO"/>
    <property type="match status" value="1"/>
</dbReference>
<keyword evidence="2" id="KW-0813">Transport</keyword>
<evidence type="ECO:0000256" key="6">
    <source>
        <dbReference type="ARBA" id="ARBA00023136"/>
    </source>
</evidence>
<feature type="transmembrane region" description="Helical" evidence="7">
    <location>
        <begin position="368"/>
        <end position="394"/>
    </location>
</feature>
<feature type="transmembrane region" description="Helical" evidence="7">
    <location>
        <begin position="486"/>
        <end position="508"/>
    </location>
</feature>
<dbReference type="Pfam" id="PF04632">
    <property type="entry name" value="FUSC"/>
    <property type="match status" value="1"/>
</dbReference>
<dbReference type="AlphaFoldDB" id="A0AB39VXR5"/>
<dbReference type="PANTHER" id="PTHR30509">
    <property type="entry name" value="P-HYDROXYBENZOIC ACID EFFLUX PUMP SUBUNIT-RELATED"/>
    <property type="match status" value="1"/>
</dbReference>
<feature type="transmembrane region" description="Helical" evidence="7">
    <location>
        <begin position="90"/>
        <end position="108"/>
    </location>
</feature>
<keyword evidence="6 7" id="KW-0472">Membrane</keyword>
<name>A0AB39VXR5_9GAMM</name>
<evidence type="ECO:0000256" key="3">
    <source>
        <dbReference type="ARBA" id="ARBA00022475"/>
    </source>
</evidence>
<feature type="transmembrane region" description="Helical" evidence="7">
    <location>
        <begin position="151"/>
        <end position="172"/>
    </location>
</feature>
<dbReference type="EMBL" id="CP165628">
    <property type="protein sequence ID" value="XDU74196.1"/>
    <property type="molecule type" value="Genomic_DNA"/>
</dbReference>
<protein>
    <submittedName>
        <fullName evidence="8">FUSC family protein</fullName>
    </submittedName>
</protein>
<gene>
    <name evidence="8" type="ORF">AB3G37_09050</name>
</gene>
<organism evidence="8">
    <name type="scientific">Rouxiella sp. WC2420</name>
    <dbReference type="NCBI Taxonomy" id="3234145"/>
    <lineage>
        <taxon>Bacteria</taxon>
        <taxon>Pseudomonadati</taxon>
        <taxon>Pseudomonadota</taxon>
        <taxon>Gammaproteobacteria</taxon>
        <taxon>Enterobacterales</taxon>
        <taxon>Yersiniaceae</taxon>
        <taxon>Rouxiella</taxon>
    </lineage>
</organism>
<evidence type="ECO:0000256" key="7">
    <source>
        <dbReference type="SAM" id="Phobius"/>
    </source>
</evidence>
<proteinExistence type="predicted"/>
<sequence>MGPASDSFLLTNKFAVRTGIKLSISVWGGLIIALLMNFEHPVWVTITGIISFFGLDHAQVLKKCMAQCVATILGGLIGLIMMSFTLQSPLLTVMCVAILVFIFSGIGYNTRDMNLSFCCAFTCVTICIMVMVPVILGPTPYTLMEIFLDRVGTIIFGIFWVAFVSICFWPMYSADMLKGSTKQLIDLLSEEIDPEKDHKQSLLKITSLIAQIDDTAKHSTFEGNTSRNAARIARKINEMAFTVFGDSVFLLENNDKVSGDLKACFQDFLSLLKLKHHALHAIDKEHSELMLMGNVLREKIDHLANGSLTPIEFVFVDKLHSCVKSFCTMKELQNKLFHDRKFYNSTIKVKKTFDFNNFLRNGTRTATYFVIAYFMWYITSWTYSFLICVVPIVFSIMFSRLPHADILIAKVVKGMLLSVPVGVVVYIITAQMPSAIELYIIIAGIPLFFGLMGLSSLSSFAASAGFNIGYLVTVLPENNFDYTLDISFAVVRTLAIALGVLVLQRLFVLIPINTLFNSFGSGKKLFNSEMNDALEIDKGDRFKTIERINARIIDKLATSSMQEVDKTRKEVVLEGNRALEVNRTIRALSRQAALMELPNSLFKNISEWKKDVLAQKDFNAEDTTQLHAIVKENAQSSELTLMADKILFIENVIPEYDRMIRHSLKQ</sequence>
<evidence type="ECO:0000256" key="2">
    <source>
        <dbReference type="ARBA" id="ARBA00022448"/>
    </source>
</evidence>
<reference evidence="8" key="1">
    <citation type="submission" date="2024-07" db="EMBL/GenBank/DDBJ databases">
        <authorList>
            <person name="Biller S.J."/>
        </authorList>
    </citation>
    <scope>NUCLEOTIDE SEQUENCE</scope>
    <source>
        <strain evidence="8">WC2420</strain>
    </source>
</reference>
<dbReference type="GO" id="GO:0005886">
    <property type="term" value="C:plasma membrane"/>
    <property type="evidence" value="ECO:0007669"/>
    <property type="project" value="UniProtKB-SubCell"/>
</dbReference>
<evidence type="ECO:0000256" key="4">
    <source>
        <dbReference type="ARBA" id="ARBA00022692"/>
    </source>
</evidence>
<dbReference type="InterPro" id="IPR006726">
    <property type="entry name" value="PHBA_efflux_AaeB/fusaric-R"/>
</dbReference>